<dbReference type="Proteomes" id="UP000233837">
    <property type="component" value="Unassembled WGS sequence"/>
</dbReference>
<organism evidence="2 3">
    <name type="scientific">Dendrobium catenatum</name>
    <dbReference type="NCBI Taxonomy" id="906689"/>
    <lineage>
        <taxon>Eukaryota</taxon>
        <taxon>Viridiplantae</taxon>
        <taxon>Streptophyta</taxon>
        <taxon>Embryophyta</taxon>
        <taxon>Tracheophyta</taxon>
        <taxon>Spermatophyta</taxon>
        <taxon>Magnoliopsida</taxon>
        <taxon>Liliopsida</taxon>
        <taxon>Asparagales</taxon>
        <taxon>Orchidaceae</taxon>
        <taxon>Epidendroideae</taxon>
        <taxon>Malaxideae</taxon>
        <taxon>Dendrobiinae</taxon>
        <taxon>Dendrobium</taxon>
    </lineage>
</organism>
<dbReference type="AlphaFoldDB" id="A0A2I0WHM2"/>
<accession>A0A2I0WHM2</accession>
<evidence type="ECO:0000256" key="1">
    <source>
        <dbReference type="SAM" id="MobiDB-lite"/>
    </source>
</evidence>
<reference evidence="2 3" key="2">
    <citation type="journal article" date="2017" name="Nature">
        <title>The Apostasia genome and the evolution of orchids.</title>
        <authorList>
            <person name="Zhang G.Q."/>
            <person name="Liu K.W."/>
            <person name="Li Z."/>
            <person name="Lohaus R."/>
            <person name="Hsiao Y.Y."/>
            <person name="Niu S.C."/>
            <person name="Wang J.Y."/>
            <person name="Lin Y.C."/>
            <person name="Xu Q."/>
            <person name="Chen L.J."/>
            <person name="Yoshida K."/>
            <person name="Fujiwara S."/>
            <person name="Wang Z.W."/>
            <person name="Zhang Y.Q."/>
            <person name="Mitsuda N."/>
            <person name="Wang M."/>
            <person name="Liu G.H."/>
            <person name="Pecoraro L."/>
            <person name="Huang H.X."/>
            <person name="Xiao X.J."/>
            <person name="Lin M."/>
            <person name="Wu X.Y."/>
            <person name="Wu W.L."/>
            <person name="Chen Y.Y."/>
            <person name="Chang S.B."/>
            <person name="Sakamoto S."/>
            <person name="Ohme-Takagi M."/>
            <person name="Yagi M."/>
            <person name="Zeng S.J."/>
            <person name="Shen C.Y."/>
            <person name="Yeh C.M."/>
            <person name="Luo Y.B."/>
            <person name="Tsai W.C."/>
            <person name="Van de Peer Y."/>
            <person name="Liu Z.J."/>
        </authorList>
    </citation>
    <scope>NUCLEOTIDE SEQUENCE [LARGE SCALE GENOMIC DNA]</scope>
    <source>
        <tissue evidence="2">The whole plant</tissue>
    </source>
</reference>
<protein>
    <submittedName>
        <fullName evidence="2">Uncharacterized protein</fullName>
    </submittedName>
</protein>
<keyword evidence="3" id="KW-1185">Reference proteome</keyword>
<reference evidence="2 3" key="1">
    <citation type="journal article" date="2016" name="Sci. Rep.">
        <title>The Dendrobium catenatum Lindl. genome sequence provides insights into polysaccharide synthase, floral development and adaptive evolution.</title>
        <authorList>
            <person name="Zhang G.Q."/>
            <person name="Xu Q."/>
            <person name="Bian C."/>
            <person name="Tsai W.C."/>
            <person name="Yeh C.M."/>
            <person name="Liu K.W."/>
            <person name="Yoshida K."/>
            <person name="Zhang L.S."/>
            <person name="Chang S.B."/>
            <person name="Chen F."/>
            <person name="Shi Y."/>
            <person name="Su Y.Y."/>
            <person name="Zhang Y.Q."/>
            <person name="Chen L.J."/>
            <person name="Yin Y."/>
            <person name="Lin M."/>
            <person name="Huang H."/>
            <person name="Deng H."/>
            <person name="Wang Z.W."/>
            <person name="Zhu S.L."/>
            <person name="Zhao X."/>
            <person name="Deng C."/>
            <person name="Niu S.C."/>
            <person name="Huang J."/>
            <person name="Wang M."/>
            <person name="Liu G.H."/>
            <person name="Yang H.J."/>
            <person name="Xiao X.J."/>
            <person name="Hsiao Y.Y."/>
            <person name="Wu W.L."/>
            <person name="Chen Y.Y."/>
            <person name="Mitsuda N."/>
            <person name="Ohme-Takagi M."/>
            <person name="Luo Y.B."/>
            <person name="Van de Peer Y."/>
            <person name="Liu Z.J."/>
        </authorList>
    </citation>
    <scope>NUCLEOTIDE SEQUENCE [LARGE SCALE GENOMIC DNA]</scope>
    <source>
        <tissue evidence="2">The whole plant</tissue>
    </source>
</reference>
<name>A0A2I0WHM2_9ASPA</name>
<evidence type="ECO:0000313" key="3">
    <source>
        <dbReference type="Proteomes" id="UP000233837"/>
    </source>
</evidence>
<feature type="region of interest" description="Disordered" evidence="1">
    <location>
        <begin position="53"/>
        <end position="76"/>
    </location>
</feature>
<proteinExistence type="predicted"/>
<gene>
    <name evidence="2" type="ORF">MA16_Dca018415</name>
</gene>
<sequence length="76" mass="8620">MCNNIWEIESDDVSEVKLYKINFSNDQPVEAKPATEELEDDGHAAMIDELKQVNLGTEEDPRPTFISSLLPKDQVE</sequence>
<dbReference type="EMBL" id="KZ502640">
    <property type="protein sequence ID" value="PKU75148.1"/>
    <property type="molecule type" value="Genomic_DNA"/>
</dbReference>
<evidence type="ECO:0000313" key="2">
    <source>
        <dbReference type="EMBL" id="PKU75148.1"/>
    </source>
</evidence>